<gene>
    <name evidence="1" type="ORF">NFIA_041530</name>
</gene>
<dbReference type="OMA" id="VREWTKA"/>
<proteinExistence type="predicted"/>
<dbReference type="VEuPathDB" id="FungiDB:NFIA_041530"/>
<evidence type="ECO:0000313" key="1">
    <source>
        <dbReference type="EMBL" id="EAW24575.1"/>
    </source>
</evidence>
<accession>A1D0Q5</accession>
<dbReference type="AlphaFoldDB" id="A1D0Q5"/>
<reference evidence="2" key="1">
    <citation type="journal article" date="2008" name="PLoS Genet.">
        <title>Genomic islands in the pathogenic filamentous fungus Aspergillus fumigatus.</title>
        <authorList>
            <person name="Fedorova N.D."/>
            <person name="Khaldi N."/>
            <person name="Joardar V.S."/>
            <person name="Maiti R."/>
            <person name="Amedeo P."/>
            <person name="Anderson M.J."/>
            <person name="Crabtree J."/>
            <person name="Silva J.C."/>
            <person name="Badger J.H."/>
            <person name="Albarraq A."/>
            <person name="Angiuoli S."/>
            <person name="Bussey H."/>
            <person name="Bowyer P."/>
            <person name="Cotty P.J."/>
            <person name="Dyer P.S."/>
            <person name="Egan A."/>
            <person name="Galens K."/>
            <person name="Fraser-Liggett C.M."/>
            <person name="Haas B.J."/>
            <person name="Inman J.M."/>
            <person name="Kent R."/>
            <person name="Lemieux S."/>
            <person name="Malavazi I."/>
            <person name="Orvis J."/>
            <person name="Roemer T."/>
            <person name="Ronning C.M."/>
            <person name="Sundaram J.P."/>
            <person name="Sutton G."/>
            <person name="Turner G."/>
            <person name="Venter J.C."/>
            <person name="White O.R."/>
            <person name="Whitty B.R."/>
            <person name="Youngman P."/>
            <person name="Wolfe K.H."/>
            <person name="Goldman G.H."/>
            <person name="Wortman J.R."/>
            <person name="Jiang B."/>
            <person name="Denning D.W."/>
            <person name="Nierman W.C."/>
        </authorList>
    </citation>
    <scope>NUCLEOTIDE SEQUENCE [LARGE SCALE GENOMIC DNA]</scope>
    <source>
        <strain evidence="2">ATCC 1020 / DSM 3700 / CBS 544.65 / FGSC A1164 / JCM 1740 / NRRL 181 / WB 181</strain>
    </source>
</reference>
<dbReference type="RefSeq" id="XP_001266472.1">
    <property type="nucleotide sequence ID" value="XM_001266471.1"/>
</dbReference>
<name>A1D0Q5_NEOFI</name>
<dbReference type="EMBL" id="DS027686">
    <property type="protein sequence ID" value="EAW24575.1"/>
    <property type="molecule type" value="Genomic_DNA"/>
</dbReference>
<dbReference type="OrthoDB" id="417697at2759"/>
<organism evidence="1 2">
    <name type="scientific">Neosartorya fischeri (strain ATCC 1020 / DSM 3700 / CBS 544.65 / FGSC A1164 / JCM 1740 / NRRL 181 / WB 181)</name>
    <name type="common">Aspergillus fischerianus</name>
    <dbReference type="NCBI Taxonomy" id="331117"/>
    <lineage>
        <taxon>Eukaryota</taxon>
        <taxon>Fungi</taxon>
        <taxon>Dikarya</taxon>
        <taxon>Ascomycota</taxon>
        <taxon>Pezizomycotina</taxon>
        <taxon>Eurotiomycetes</taxon>
        <taxon>Eurotiomycetidae</taxon>
        <taxon>Eurotiales</taxon>
        <taxon>Aspergillaceae</taxon>
        <taxon>Aspergillus</taxon>
        <taxon>Aspergillus subgen. Fumigati</taxon>
    </lineage>
</organism>
<dbReference type="HOGENOM" id="CLU_1289256_0_0_1"/>
<sequence>MATTPTASTEEVYLFNRNGFERQSESKTDTCYTVHDILEPFPNKFHNPYDVVHVRLMVLAVKKDDIRVAAMNVAALLKIETRDLSFNPPSETTTKVREIMRASSIASELTNAPSIKIEQAFKELGLVDVIVEDYNSINRLDLVNHVREWTKAGAKAALYYALLRGQTVKNEEEARSASARLWEAYAAQIDGGGGVVPSIPLKMILGRKVSGSAS</sequence>
<protein>
    <submittedName>
        <fullName evidence="1">Uncharacterized protein</fullName>
    </submittedName>
</protein>
<dbReference type="GeneID" id="4592720"/>
<keyword evidence="2" id="KW-1185">Reference proteome</keyword>
<dbReference type="Proteomes" id="UP000006702">
    <property type="component" value="Unassembled WGS sequence"/>
</dbReference>
<dbReference type="KEGG" id="nfi:NFIA_041530"/>
<evidence type="ECO:0000313" key="2">
    <source>
        <dbReference type="Proteomes" id="UP000006702"/>
    </source>
</evidence>
<dbReference type="eggNOG" id="ENOG502SR21">
    <property type="taxonomic scope" value="Eukaryota"/>
</dbReference>